<dbReference type="Proteomes" id="UP000799779">
    <property type="component" value="Unassembled WGS sequence"/>
</dbReference>
<name>A0A6A5WMZ8_9PLEO</name>
<dbReference type="EMBL" id="ML977574">
    <property type="protein sequence ID" value="KAF2003092.1"/>
    <property type="molecule type" value="Genomic_DNA"/>
</dbReference>
<organism evidence="1 2">
    <name type="scientific">Amniculicola lignicola CBS 123094</name>
    <dbReference type="NCBI Taxonomy" id="1392246"/>
    <lineage>
        <taxon>Eukaryota</taxon>
        <taxon>Fungi</taxon>
        <taxon>Dikarya</taxon>
        <taxon>Ascomycota</taxon>
        <taxon>Pezizomycotina</taxon>
        <taxon>Dothideomycetes</taxon>
        <taxon>Pleosporomycetidae</taxon>
        <taxon>Pleosporales</taxon>
        <taxon>Amniculicolaceae</taxon>
        <taxon>Amniculicola</taxon>
    </lineage>
</organism>
<proteinExistence type="predicted"/>
<evidence type="ECO:0000313" key="1">
    <source>
        <dbReference type="EMBL" id="KAF2003092.1"/>
    </source>
</evidence>
<reference evidence="1" key="1">
    <citation type="journal article" date="2020" name="Stud. Mycol.">
        <title>101 Dothideomycetes genomes: a test case for predicting lifestyles and emergence of pathogens.</title>
        <authorList>
            <person name="Haridas S."/>
            <person name="Albert R."/>
            <person name="Binder M."/>
            <person name="Bloem J."/>
            <person name="Labutti K."/>
            <person name="Salamov A."/>
            <person name="Andreopoulos B."/>
            <person name="Baker S."/>
            <person name="Barry K."/>
            <person name="Bills G."/>
            <person name="Bluhm B."/>
            <person name="Cannon C."/>
            <person name="Castanera R."/>
            <person name="Culley D."/>
            <person name="Daum C."/>
            <person name="Ezra D."/>
            <person name="Gonzalez J."/>
            <person name="Henrissat B."/>
            <person name="Kuo A."/>
            <person name="Liang C."/>
            <person name="Lipzen A."/>
            <person name="Lutzoni F."/>
            <person name="Magnuson J."/>
            <person name="Mondo S."/>
            <person name="Nolan M."/>
            <person name="Ohm R."/>
            <person name="Pangilinan J."/>
            <person name="Park H.-J."/>
            <person name="Ramirez L."/>
            <person name="Alfaro M."/>
            <person name="Sun H."/>
            <person name="Tritt A."/>
            <person name="Yoshinaga Y."/>
            <person name="Zwiers L.-H."/>
            <person name="Turgeon B."/>
            <person name="Goodwin S."/>
            <person name="Spatafora J."/>
            <person name="Crous P."/>
            <person name="Grigoriev I."/>
        </authorList>
    </citation>
    <scope>NUCLEOTIDE SEQUENCE</scope>
    <source>
        <strain evidence="1">CBS 123094</strain>
    </source>
</reference>
<keyword evidence="2" id="KW-1185">Reference proteome</keyword>
<protein>
    <submittedName>
        <fullName evidence="1">Uncharacterized protein</fullName>
    </submittedName>
</protein>
<accession>A0A6A5WMZ8</accession>
<dbReference type="AlphaFoldDB" id="A0A6A5WMZ8"/>
<gene>
    <name evidence="1" type="ORF">P154DRAFT_110386</name>
</gene>
<evidence type="ECO:0000313" key="2">
    <source>
        <dbReference type="Proteomes" id="UP000799779"/>
    </source>
</evidence>
<sequence>MVQYGVVPVVPPRTASERQRSAPAQNWYQRRRCRVVQQYLAACYAAGSWRSSRQTRASLVRRRGSGLSWELLRCCSAATQPISTVYVAARAVFGRRRVYSGRNARARRAGGTYVHRPPILLEACRPRGPSLQRGTCWEQPTGAASRLHALHSRRSAGPPSWDGGSWMRGI</sequence>